<dbReference type="InterPro" id="IPR000742">
    <property type="entry name" value="EGF"/>
</dbReference>
<dbReference type="Pfam" id="PF03351">
    <property type="entry name" value="DOMON"/>
    <property type="match status" value="1"/>
</dbReference>
<feature type="disulfide bond" evidence="5">
    <location>
        <begin position="308"/>
        <end position="317"/>
    </location>
</feature>
<dbReference type="OrthoDB" id="283575at2759"/>
<feature type="domain" description="EGF-like" evidence="6">
    <location>
        <begin position="532"/>
        <end position="568"/>
    </location>
</feature>
<feature type="domain" description="EGF-like" evidence="6">
    <location>
        <begin position="446"/>
        <end position="486"/>
    </location>
</feature>
<dbReference type="InterPro" id="IPR005018">
    <property type="entry name" value="DOMON_domain"/>
</dbReference>
<keyword evidence="3" id="KW-0677">Repeat</keyword>
<proteinExistence type="predicted"/>
<dbReference type="SMART" id="SM00181">
    <property type="entry name" value="EGF"/>
    <property type="match status" value="20"/>
</dbReference>
<feature type="domain" description="EGF-like" evidence="6">
    <location>
        <begin position="919"/>
        <end position="959"/>
    </location>
</feature>
<feature type="disulfide bond" evidence="5">
    <location>
        <begin position="640"/>
        <end position="649"/>
    </location>
</feature>
<evidence type="ECO:0000313" key="9">
    <source>
        <dbReference type="EMBL" id="CAF3680258.1"/>
    </source>
</evidence>
<protein>
    <submittedName>
        <fullName evidence="8">Uncharacterized protein</fullName>
    </submittedName>
</protein>
<dbReference type="CDD" id="cd09631">
    <property type="entry name" value="DOMON_DOH"/>
    <property type="match status" value="1"/>
</dbReference>
<feature type="domain" description="EGF-like" evidence="6">
    <location>
        <begin position="732"/>
        <end position="768"/>
    </location>
</feature>
<feature type="domain" description="EGF-like" evidence="6">
    <location>
        <begin position="614"/>
        <end position="650"/>
    </location>
</feature>
<dbReference type="SMART" id="SM00179">
    <property type="entry name" value="EGF_CA"/>
    <property type="match status" value="6"/>
</dbReference>
<name>A0A813ZDL3_9BILA</name>
<feature type="disulfide bond" evidence="5">
    <location>
        <begin position="558"/>
        <end position="567"/>
    </location>
</feature>
<evidence type="ECO:0000256" key="5">
    <source>
        <dbReference type="PROSITE-ProRule" id="PRU00076"/>
    </source>
</evidence>
<evidence type="ECO:0000313" key="10">
    <source>
        <dbReference type="Proteomes" id="UP000663829"/>
    </source>
</evidence>
<feature type="disulfide bond" evidence="5">
    <location>
        <begin position="867"/>
        <end position="876"/>
    </location>
</feature>
<keyword evidence="2" id="KW-0732">Signal</keyword>
<dbReference type="Pfam" id="PF00008">
    <property type="entry name" value="EGF"/>
    <property type="match status" value="6"/>
</dbReference>
<feature type="disulfide bond" evidence="5">
    <location>
        <begin position="1109"/>
        <end position="1118"/>
    </location>
</feature>
<dbReference type="EMBL" id="CAJNOQ010001469">
    <property type="protein sequence ID" value="CAF0897193.1"/>
    <property type="molecule type" value="Genomic_DNA"/>
</dbReference>
<feature type="domain" description="EGF-like" evidence="6">
    <location>
        <begin position="994"/>
        <end position="1034"/>
    </location>
</feature>
<dbReference type="PROSITE" id="PS50026">
    <property type="entry name" value="EGF_3"/>
    <property type="match status" value="16"/>
</dbReference>
<organism evidence="8 10">
    <name type="scientific">Didymodactylos carnosus</name>
    <dbReference type="NCBI Taxonomy" id="1234261"/>
    <lineage>
        <taxon>Eukaryota</taxon>
        <taxon>Metazoa</taxon>
        <taxon>Spiralia</taxon>
        <taxon>Gnathifera</taxon>
        <taxon>Rotifera</taxon>
        <taxon>Eurotatoria</taxon>
        <taxon>Bdelloidea</taxon>
        <taxon>Philodinida</taxon>
        <taxon>Philodinidae</taxon>
        <taxon>Didymodactylos</taxon>
    </lineage>
</organism>
<feature type="disulfide bond" evidence="5">
    <location>
        <begin position="600"/>
        <end position="609"/>
    </location>
</feature>
<dbReference type="Proteomes" id="UP000681722">
    <property type="component" value="Unassembled WGS sequence"/>
</dbReference>
<feature type="domain" description="EGF-like" evidence="6">
    <location>
        <begin position="326"/>
        <end position="364"/>
    </location>
</feature>
<evidence type="ECO:0000256" key="3">
    <source>
        <dbReference type="ARBA" id="ARBA00022737"/>
    </source>
</evidence>
<feature type="disulfide bond" evidence="5">
    <location>
        <begin position="949"/>
        <end position="958"/>
    </location>
</feature>
<reference evidence="8" key="1">
    <citation type="submission" date="2021-02" db="EMBL/GenBank/DDBJ databases">
        <authorList>
            <person name="Nowell W R."/>
        </authorList>
    </citation>
    <scope>NUCLEOTIDE SEQUENCE</scope>
</reference>
<feature type="disulfide bond" evidence="5">
    <location>
        <begin position="581"/>
        <end position="598"/>
    </location>
</feature>
<comment type="caution">
    <text evidence="8">The sequence shown here is derived from an EMBL/GenBank/DDBJ whole genome shotgun (WGS) entry which is preliminary data.</text>
</comment>
<feature type="disulfide bond" evidence="5">
    <location>
        <begin position="908"/>
        <end position="917"/>
    </location>
</feature>
<sequence>MKFYNQQYFHFLTFWTFFYNLYDINAQCAGGIWTVQDSTIGNFSISWQYNLATNTVQFILKGQAITNVNLSSTYIALGWSDTAPTMDKMDVAIFYPGTQTVEDRFSRGFVVPTVDTQQDFCVIRTNLSNNNVYVAFERFIMTGDPNDIGYSLNVYLMFSMGLYTRNGSSFNIQHHFFRIPRQTMISLINCIAGSCLTTSCNNSCSCLQDIVTNVSKCECFPPSSCISGSTITTRPTFTAPLTSTMMNNTITNSSTTTTISTLLTTQASIITIINATSINSNPGTCQSNPCLASGICLQISVNEFVCRCINNSSGNFCQIPPTLSSNSTLCPCLNGGICLSSTNATNNGSTTCACSNQFLGQYCQLANPCLGYCRNNGACSVVCSETSCNTPNCTCLAGFSGITCALGMNACYSNPCKNGGQCVNSSTGTYQCQCLSPYAGTNCDTLINVCTPNPCKNNGTCVTGANIQDRPYRCDCINGFAGSICEYGSACNSNLCRNNGMCVPDTTNCVGTFCGAACVCLSGTTGPFCEIQNSTCSSQPCLNGGVCISTGSGYQCQCNSLTTGVRCETTIQSSCSSNNPCFNGGTCYLDAVTNALKCICSQSYTGQYCQSSVSSNVCLSNPCSNNGTCVSNRNIFFCICPAGFGGVTCQSGLIPCTLSPCRYLSTCQQLNTNPLSFTCLCPDFLTGDRCQYPNKCHTNPCFNQGTCIPLGPQNSFVCICPPGFAHYDCSVYLGNCTSNACINGGLCDYSSTSTKCSCLSGFSGPRCEWNSVCSSNTCQNGGMCRQIAPTMAECLCSTGYTTLSSCSSIRCESYQICSEQASGPVCTCSGGKVGTFYNPCLTQAGYCQNGGTCVTSNTDPPVITCLCRPGFTAPRCSPLQLDVCQSNPCQTRGYCAPSASNTSYKCVCSSLFAGDNCERNNPCVGSPCLNNAICQPSWNTSQTWFNCVCVGTYTGTRCETSLLYPCGGLCMNGSPCVNGVCQCSAQYTGVFCAFDNPCLHRPCRNDGYCTTNYNSITASFTCTCLASFTGILCETYVALAVGTICNPSCQNNAVCVNGACLCTADYLGPVCQYPNPCNFTNPCLNGGTCFGHYSNNNNNNGTVSTQCFCPQGYTGVYCEAGKTGDRCQYADVCSFNPCKSNEICQQTGNQYQFDDFEILALESPLTQYHQFEIIDTAELNSNYNESCSSRPQGKETPSVAKTQREQTIVATCGNRKHVPQTVSLTPVQPITLTQASLNKVKFSIDSRTDTKDAQKNITEKTTTDLVPNSMKHDIIKKPVDENRNLPNIPQSSTLIKSNISDVEQVKSPLLSLNIGSTEKLPLASLPRRVGAAAHIPYSMTDDLDISSIINQSKHQTMNLLTMPSNNLIGDINNSNDVMKLIKEEQKTRKSSYVNYEQNDDIKQLLNQKTQTNLLQHAENERKAFLNTVNATNYW</sequence>
<feature type="disulfide bond" evidence="5">
    <location>
        <begin position="758"/>
        <end position="767"/>
    </location>
</feature>
<dbReference type="EMBL" id="CAJOBC010001469">
    <property type="protein sequence ID" value="CAF3680258.1"/>
    <property type="molecule type" value="Genomic_DNA"/>
</dbReference>
<feature type="domain" description="EGF-like" evidence="6">
    <location>
        <begin position="769"/>
        <end position="807"/>
    </location>
</feature>
<dbReference type="InterPro" id="IPR045266">
    <property type="entry name" value="DOH_DOMON"/>
</dbReference>
<feature type="domain" description="EGF-like" evidence="6">
    <location>
        <begin position="880"/>
        <end position="918"/>
    </location>
</feature>
<feature type="domain" description="EGF-like" evidence="6">
    <location>
        <begin position="1073"/>
        <end position="1119"/>
    </location>
</feature>
<evidence type="ECO:0000256" key="2">
    <source>
        <dbReference type="ARBA" id="ARBA00022729"/>
    </source>
</evidence>
<feature type="domain" description="EGF-like" evidence="6">
    <location>
        <begin position="407"/>
        <end position="444"/>
    </location>
</feature>
<dbReference type="PROSITE" id="PS01186">
    <property type="entry name" value="EGF_2"/>
    <property type="match status" value="9"/>
</dbReference>
<dbReference type="CDD" id="cd00054">
    <property type="entry name" value="EGF_CA"/>
    <property type="match status" value="3"/>
</dbReference>
<dbReference type="SUPFAM" id="SSF57196">
    <property type="entry name" value="EGF/Laminin"/>
    <property type="match status" value="14"/>
</dbReference>
<feature type="disulfide bond" evidence="5">
    <location>
        <begin position="720"/>
        <end position="729"/>
    </location>
</feature>
<feature type="domain" description="EGF-like" evidence="6">
    <location>
        <begin position="571"/>
        <end position="610"/>
    </location>
</feature>
<evidence type="ECO:0000259" key="7">
    <source>
        <dbReference type="PROSITE" id="PS50836"/>
    </source>
</evidence>
<evidence type="ECO:0000256" key="4">
    <source>
        <dbReference type="ARBA" id="ARBA00023157"/>
    </source>
</evidence>
<keyword evidence="4 5" id="KW-1015">Disulfide bond</keyword>
<dbReference type="FunFam" id="2.10.25.10:FF:000066">
    <property type="entry name" value="FAT atypical cadherin 4"/>
    <property type="match status" value="1"/>
</dbReference>
<evidence type="ECO:0000313" key="8">
    <source>
        <dbReference type="EMBL" id="CAF0897193.1"/>
    </source>
</evidence>
<dbReference type="Proteomes" id="UP000663829">
    <property type="component" value="Unassembled WGS sequence"/>
</dbReference>
<comment type="caution">
    <text evidence="5">Lacks conserved residue(s) required for the propagation of feature annotation.</text>
</comment>
<dbReference type="InterPro" id="IPR001881">
    <property type="entry name" value="EGF-like_Ca-bd_dom"/>
</dbReference>
<dbReference type="GO" id="GO:0005509">
    <property type="term" value="F:calcium ion binding"/>
    <property type="evidence" value="ECO:0007669"/>
    <property type="project" value="InterPro"/>
</dbReference>
<feature type="domain" description="EGF-like" evidence="6">
    <location>
        <begin position="836"/>
        <end position="877"/>
    </location>
</feature>
<gene>
    <name evidence="8" type="ORF">GPM918_LOCUS8439</name>
    <name evidence="9" type="ORF">SRO942_LOCUS8439</name>
</gene>
<keyword evidence="10" id="KW-1185">Reference proteome</keyword>
<dbReference type="PANTHER" id="PTHR12916">
    <property type="entry name" value="CYTOCHROME C OXIDASE POLYPEPTIDE VIC-2"/>
    <property type="match status" value="1"/>
</dbReference>
<feature type="disulfide bond" evidence="5">
    <location>
        <begin position="889"/>
        <end position="906"/>
    </location>
</feature>
<feature type="disulfide bond" evidence="5">
    <location>
        <begin position="681"/>
        <end position="690"/>
    </location>
</feature>
<feature type="domain" description="DOMON" evidence="7">
    <location>
        <begin position="41"/>
        <end position="161"/>
    </location>
</feature>
<dbReference type="PANTHER" id="PTHR12916:SF4">
    <property type="entry name" value="UNINFLATABLE, ISOFORM C"/>
    <property type="match status" value="1"/>
</dbReference>
<feature type="domain" description="EGF-like" evidence="6">
    <location>
        <begin position="652"/>
        <end position="691"/>
    </location>
</feature>
<accession>A0A813ZDL3</accession>
<dbReference type="SMART" id="SM00664">
    <property type="entry name" value="DoH"/>
    <property type="match status" value="1"/>
</dbReference>
<feature type="disulfide bond" evidence="5">
    <location>
        <begin position="434"/>
        <end position="443"/>
    </location>
</feature>
<evidence type="ECO:0000259" key="6">
    <source>
        <dbReference type="PROSITE" id="PS50026"/>
    </source>
</evidence>
<dbReference type="PROSITE" id="PS50836">
    <property type="entry name" value="DOMON"/>
    <property type="match status" value="1"/>
</dbReference>
<keyword evidence="1 5" id="KW-0245">EGF-like domain</keyword>
<feature type="disulfide bond" evidence="5">
    <location>
        <begin position="1024"/>
        <end position="1033"/>
    </location>
</feature>
<evidence type="ECO:0000256" key="1">
    <source>
        <dbReference type="ARBA" id="ARBA00022536"/>
    </source>
</evidence>
<dbReference type="Gene3D" id="2.10.25.10">
    <property type="entry name" value="Laminin"/>
    <property type="match status" value="14"/>
</dbReference>
<feature type="domain" description="EGF-like" evidence="6">
    <location>
        <begin position="692"/>
        <end position="730"/>
    </location>
</feature>
<feature type="disulfide bond" evidence="5">
    <location>
        <begin position="476"/>
        <end position="485"/>
    </location>
</feature>
<feature type="disulfide bond" evidence="5">
    <location>
        <begin position="701"/>
        <end position="718"/>
    </location>
</feature>
<feature type="disulfide bond" evidence="5">
    <location>
        <begin position="354"/>
        <end position="363"/>
    </location>
</feature>
<feature type="domain" description="EGF-like" evidence="6">
    <location>
        <begin position="281"/>
        <end position="318"/>
    </location>
</feature>
<dbReference type="PROSITE" id="PS00022">
    <property type="entry name" value="EGF_1"/>
    <property type="match status" value="17"/>
</dbReference>